<dbReference type="AlphaFoldDB" id="A0A5S4YKG2"/>
<gene>
    <name evidence="2" type="ORF">FXV83_20945</name>
</gene>
<dbReference type="RefSeq" id="WP_148741297.1">
    <property type="nucleotide sequence ID" value="NZ_VSTH01000065.1"/>
</dbReference>
<dbReference type="GO" id="GO:0035438">
    <property type="term" value="F:cyclic-di-GMP binding"/>
    <property type="evidence" value="ECO:0007669"/>
    <property type="project" value="InterPro"/>
</dbReference>
<organism evidence="2 3">
    <name type="scientific">Bradyrhizobium hipponense</name>
    <dbReference type="NCBI Taxonomy" id="2605638"/>
    <lineage>
        <taxon>Bacteria</taxon>
        <taxon>Pseudomonadati</taxon>
        <taxon>Pseudomonadota</taxon>
        <taxon>Alphaproteobacteria</taxon>
        <taxon>Hyphomicrobiales</taxon>
        <taxon>Nitrobacteraceae</taxon>
        <taxon>Bradyrhizobium</taxon>
    </lineage>
</organism>
<name>A0A5S4YKG2_9BRAD</name>
<evidence type="ECO:0000313" key="3">
    <source>
        <dbReference type="Proteomes" id="UP000324797"/>
    </source>
</evidence>
<comment type="caution">
    <text evidence="2">The sequence shown here is derived from an EMBL/GenBank/DDBJ whole genome shotgun (WGS) entry which is preliminary data.</text>
</comment>
<reference evidence="2 3" key="1">
    <citation type="submission" date="2019-08" db="EMBL/GenBank/DDBJ databases">
        <title>Bradyrhizobium hipponensis sp. nov., a rhizobium isolated from a Lupinus angustifolius root nodule in Tunisia.</title>
        <authorList>
            <person name="Off K."/>
            <person name="Rejili M."/>
            <person name="Mars M."/>
            <person name="Brachmann A."/>
            <person name="Marin M."/>
        </authorList>
    </citation>
    <scope>NUCLEOTIDE SEQUENCE [LARGE SCALE GENOMIC DNA]</scope>
    <source>
        <strain evidence="3">aSej3</strain>
    </source>
</reference>
<dbReference type="InterPro" id="IPR009875">
    <property type="entry name" value="PilZ_domain"/>
</dbReference>
<sequence>MEKRNAPRQRVFKSAIIEFPGGAFSCVVRNFSDVGAQLDVPSASGIPHEFTLVIPSAQSQLSCRAVWRSERRIGVAFSW</sequence>
<proteinExistence type="predicted"/>
<evidence type="ECO:0000313" key="2">
    <source>
        <dbReference type="EMBL" id="TYO64598.1"/>
    </source>
</evidence>
<dbReference type="SUPFAM" id="SSF141371">
    <property type="entry name" value="PilZ domain-like"/>
    <property type="match status" value="1"/>
</dbReference>
<accession>A0A5S4YKG2</accession>
<dbReference type="Pfam" id="PF07238">
    <property type="entry name" value="PilZ"/>
    <property type="match status" value="1"/>
</dbReference>
<evidence type="ECO:0000259" key="1">
    <source>
        <dbReference type="Pfam" id="PF07238"/>
    </source>
</evidence>
<protein>
    <submittedName>
        <fullName evidence="2">PilZ domain-containing protein</fullName>
    </submittedName>
</protein>
<dbReference type="EMBL" id="VSTH01000065">
    <property type="protein sequence ID" value="TYO64598.1"/>
    <property type="molecule type" value="Genomic_DNA"/>
</dbReference>
<keyword evidence="3" id="KW-1185">Reference proteome</keyword>
<feature type="domain" description="PilZ" evidence="1">
    <location>
        <begin position="2"/>
        <end position="77"/>
    </location>
</feature>
<dbReference type="Proteomes" id="UP000324797">
    <property type="component" value="Unassembled WGS sequence"/>
</dbReference>